<evidence type="ECO:0000313" key="1">
    <source>
        <dbReference type="EMBL" id="PVI05815.1"/>
    </source>
</evidence>
<organism evidence="1 2">
    <name type="scientific">Periconia macrospinosa</name>
    <dbReference type="NCBI Taxonomy" id="97972"/>
    <lineage>
        <taxon>Eukaryota</taxon>
        <taxon>Fungi</taxon>
        <taxon>Dikarya</taxon>
        <taxon>Ascomycota</taxon>
        <taxon>Pezizomycotina</taxon>
        <taxon>Dothideomycetes</taxon>
        <taxon>Pleosporomycetidae</taxon>
        <taxon>Pleosporales</taxon>
        <taxon>Massarineae</taxon>
        <taxon>Periconiaceae</taxon>
        <taxon>Periconia</taxon>
    </lineage>
</organism>
<proteinExistence type="predicted"/>
<reference evidence="1 2" key="1">
    <citation type="journal article" date="2018" name="Sci. Rep.">
        <title>Comparative genomics provides insights into the lifestyle and reveals functional heterogeneity of dark septate endophytic fungi.</title>
        <authorList>
            <person name="Knapp D.G."/>
            <person name="Nemeth J.B."/>
            <person name="Barry K."/>
            <person name="Hainaut M."/>
            <person name="Henrissat B."/>
            <person name="Johnson J."/>
            <person name="Kuo A."/>
            <person name="Lim J.H.P."/>
            <person name="Lipzen A."/>
            <person name="Nolan M."/>
            <person name="Ohm R.A."/>
            <person name="Tamas L."/>
            <person name="Grigoriev I.V."/>
            <person name="Spatafora J.W."/>
            <person name="Nagy L.G."/>
            <person name="Kovacs G.M."/>
        </authorList>
    </citation>
    <scope>NUCLEOTIDE SEQUENCE [LARGE SCALE GENOMIC DNA]</scope>
    <source>
        <strain evidence="1 2">DSE2036</strain>
    </source>
</reference>
<keyword evidence="2" id="KW-1185">Reference proteome</keyword>
<dbReference type="OrthoDB" id="9992527at2759"/>
<dbReference type="Proteomes" id="UP000244855">
    <property type="component" value="Unassembled WGS sequence"/>
</dbReference>
<evidence type="ECO:0008006" key="3">
    <source>
        <dbReference type="Google" id="ProtNLM"/>
    </source>
</evidence>
<dbReference type="EMBL" id="KZ805312">
    <property type="protein sequence ID" value="PVI05815.1"/>
    <property type="molecule type" value="Genomic_DNA"/>
</dbReference>
<dbReference type="AlphaFoldDB" id="A0A2V1E9A0"/>
<protein>
    <recommendedName>
        <fullName evidence="3">Protein kinase domain-containing protein</fullName>
    </recommendedName>
</protein>
<evidence type="ECO:0000313" key="2">
    <source>
        <dbReference type="Proteomes" id="UP000244855"/>
    </source>
</evidence>
<gene>
    <name evidence="1" type="ORF">DM02DRAFT_71660</name>
</gene>
<name>A0A2V1E9A0_9PLEO</name>
<sequence length="359" mass="41479">MEEHRSQLATIQEEFKAQLRTEWTRKVACERECDPDAECVCQRHFIHTEKLESWMNRQDSEDLPNTKASRLLAELHDKIKNHRVFGLPLDSAPIFTGENRSLIMFSMLLDQDRGDLIDIFHNVKMCDKYLDASEELYKAFRPALQKKLQEIGRSDSEVNEIIETVGRERWAYCSPVGQFTLHMDTNFEGGKAVMPFCRRMRVNNKGGTASVFWVAVQEDLIKDQKLRAALGKSLYPDPEFGPCYQMALKSYREEMKTFFDGEKEAFSGLKYDPDTHIVRYLGSYSHNNGDKTDGKTYNLLLEFGEKDLEEYCADLTNVPPVRASEIIRFWESLFEVATAVEKIHNLSIKQGSRTSHYNG</sequence>
<dbReference type="STRING" id="97972.A0A2V1E9A0"/>
<accession>A0A2V1E9A0</accession>